<dbReference type="EMBL" id="BPLQ01009579">
    <property type="protein sequence ID" value="GIY44874.1"/>
    <property type="molecule type" value="Genomic_DNA"/>
</dbReference>
<gene>
    <name evidence="1" type="ORF">CDAR_241001</name>
</gene>
<organism evidence="1 2">
    <name type="scientific">Caerostris darwini</name>
    <dbReference type="NCBI Taxonomy" id="1538125"/>
    <lineage>
        <taxon>Eukaryota</taxon>
        <taxon>Metazoa</taxon>
        <taxon>Ecdysozoa</taxon>
        <taxon>Arthropoda</taxon>
        <taxon>Chelicerata</taxon>
        <taxon>Arachnida</taxon>
        <taxon>Araneae</taxon>
        <taxon>Araneomorphae</taxon>
        <taxon>Entelegynae</taxon>
        <taxon>Araneoidea</taxon>
        <taxon>Araneidae</taxon>
        <taxon>Caerostris</taxon>
    </lineage>
</organism>
<dbReference type="AlphaFoldDB" id="A0AAV4TI22"/>
<evidence type="ECO:0000313" key="2">
    <source>
        <dbReference type="Proteomes" id="UP001054837"/>
    </source>
</evidence>
<keyword evidence="2" id="KW-1185">Reference proteome</keyword>
<name>A0AAV4TI22_9ARAC</name>
<reference evidence="1 2" key="1">
    <citation type="submission" date="2021-06" db="EMBL/GenBank/DDBJ databases">
        <title>Caerostris darwini draft genome.</title>
        <authorList>
            <person name="Kono N."/>
            <person name="Arakawa K."/>
        </authorList>
    </citation>
    <scope>NUCLEOTIDE SEQUENCE [LARGE SCALE GENOMIC DNA]</scope>
</reference>
<proteinExistence type="predicted"/>
<accession>A0AAV4TI22</accession>
<comment type="caution">
    <text evidence="1">The sequence shown here is derived from an EMBL/GenBank/DDBJ whole genome shotgun (WGS) entry which is preliminary data.</text>
</comment>
<protein>
    <submittedName>
        <fullName evidence="1">Uncharacterized protein</fullName>
    </submittedName>
</protein>
<sequence length="94" mass="10979">MSVFAIMEANLSHETLDLFKFSGYSLYLLPKSRQVASETLVGVRDDFTATLRSLRKWETPKIFLPLEIKKKLLDFLKTPPFHIRSSSNQYQNFH</sequence>
<dbReference type="Proteomes" id="UP001054837">
    <property type="component" value="Unassembled WGS sequence"/>
</dbReference>
<evidence type="ECO:0000313" key="1">
    <source>
        <dbReference type="EMBL" id="GIY44874.1"/>
    </source>
</evidence>